<evidence type="ECO:0000313" key="8">
    <source>
        <dbReference type="Proteomes" id="UP000005408"/>
    </source>
</evidence>
<evidence type="ECO:0000256" key="5">
    <source>
        <dbReference type="SAM" id="Phobius"/>
    </source>
</evidence>
<evidence type="ECO:0000256" key="2">
    <source>
        <dbReference type="ARBA" id="ARBA00022614"/>
    </source>
</evidence>
<keyword evidence="5" id="KW-0472">Membrane</keyword>
<dbReference type="PANTHER" id="PTHR24366">
    <property type="entry name" value="IG(IMMUNOGLOBULIN) AND LRR(LEUCINE RICH REPEAT) DOMAINS"/>
    <property type="match status" value="1"/>
</dbReference>
<dbReference type="SUPFAM" id="SSF52058">
    <property type="entry name" value="L domain-like"/>
    <property type="match status" value="1"/>
</dbReference>
<dbReference type="InterPro" id="IPR032675">
    <property type="entry name" value="LRR_dom_sf"/>
</dbReference>
<keyword evidence="4" id="KW-0677">Repeat</keyword>
<dbReference type="GO" id="GO:0007165">
    <property type="term" value="P:signal transduction"/>
    <property type="evidence" value="ECO:0007669"/>
    <property type="project" value="InterPro"/>
</dbReference>
<evidence type="ECO:0000256" key="1">
    <source>
        <dbReference type="ARBA" id="ARBA00009634"/>
    </source>
</evidence>
<dbReference type="PANTHER" id="PTHR24366:SF161">
    <property type="entry name" value="TIR DOMAIN-CONTAINING PROTEIN"/>
    <property type="match status" value="1"/>
</dbReference>
<accession>A0A8W8KF68</accession>
<dbReference type="Gene3D" id="3.80.10.10">
    <property type="entry name" value="Ribonuclease Inhibitor"/>
    <property type="match status" value="2"/>
</dbReference>
<feature type="domain" description="TIR" evidence="6">
    <location>
        <begin position="493"/>
        <end position="637"/>
    </location>
</feature>
<proteinExistence type="inferred from homology"/>
<keyword evidence="5" id="KW-0812">Transmembrane</keyword>
<dbReference type="InterPro" id="IPR000157">
    <property type="entry name" value="TIR_dom"/>
</dbReference>
<dbReference type="Gene3D" id="3.40.50.10140">
    <property type="entry name" value="Toll/interleukin-1 receptor homology (TIR) domain"/>
    <property type="match status" value="1"/>
</dbReference>
<dbReference type="Proteomes" id="UP000005408">
    <property type="component" value="Unassembled WGS sequence"/>
</dbReference>
<dbReference type="SUPFAM" id="SSF52200">
    <property type="entry name" value="Toll/Interleukin receptor TIR domain"/>
    <property type="match status" value="1"/>
</dbReference>
<evidence type="ECO:0000256" key="4">
    <source>
        <dbReference type="ARBA" id="ARBA00022737"/>
    </source>
</evidence>
<keyword evidence="5" id="KW-1133">Transmembrane helix</keyword>
<dbReference type="InterPro" id="IPR001611">
    <property type="entry name" value="Leu-rich_rpt"/>
</dbReference>
<dbReference type="Pfam" id="PF13855">
    <property type="entry name" value="LRR_8"/>
    <property type="match status" value="1"/>
</dbReference>
<keyword evidence="3" id="KW-0732">Signal</keyword>
<sequence length="709" mass="81363">LEYLSRKGMAVVVSSDDILAKKAQIIDHRNGFLNKIPENICSYRNLVKIDFSGNKLTKLENINCLSNLDTLILRENRIQKIHNDTFLRMTHLRVLDLAQNEIKHIEPNAISDSTIGLYLADFSQNQLKQIDITNMVIEQPFCKINFEKNQITEFTNILSIEFNTDITFGDGGFVNFEDNSFTTFPDFTKLGISDLTLLGKVFGFGFDFRGCNLTCDCKMEPFLELSKDVIKNIWRDFFDIKCFNPPELANQSIAWLTKEGKLDQFICNVSKSDNCPSGCHCYQQPSQDRAVVNCTNQNMTELPQKLPGDKNITLILTGNQITQLQNRSYFDRISVLDISDNKINHIPESVAKELTINNILLDLHGNELTKIPSVFKVRDPCALNMGTIRQTCGCEEEWQTQWLTSRSDQGCDNNASKTTTIYCITSSGIVPISKFNFKDLNCKSGFDYKSLAIGIAVLLLITSGILVTAHYFRFEIFLLTKRLHVARKHIGQYEYDVYISVRENHGMLISWITLTLHPFLAAKHYNVYFHSINGDVGVSKEKEIVSNISKSRNFLIILSSDYTKEDEDSIWTNIEWKHAWNLFKEDSRVRNIIIVNYDQLQTRVFPVGPLKAYLRLGLDIDFANRKHSLLREVRDRLGLPNHEHRHAKLGFPSSKPKFLPKHNPMRKTSKRMDTRNHKCLSILELSHFETGFHSEFGFHESQTGLDELI</sequence>
<dbReference type="PROSITE" id="PS50104">
    <property type="entry name" value="TIR"/>
    <property type="match status" value="1"/>
</dbReference>
<name>A0A8W8KF68_MAGGI</name>
<reference evidence="7" key="1">
    <citation type="submission" date="2022-08" db="UniProtKB">
        <authorList>
            <consortium name="EnsemblMetazoa"/>
        </authorList>
    </citation>
    <scope>IDENTIFICATION</scope>
    <source>
        <strain evidence="7">05x7-T-G4-1.051#20</strain>
    </source>
</reference>
<dbReference type="AlphaFoldDB" id="A0A8W8KF68"/>
<evidence type="ECO:0000259" key="6">
    <source>
        <dbReference type="PROSITE" id="PS50104"/>
    </source>
</evidence>
<dbReference type="PROSITE" id="PS51450">
    <property type="entry name" value="LRR"/>
    <property type="match status" value="3"/>
</dbReference>
<feature type="transmembrane region" description="Helical" evidence="5">
    <location>
        <begin position="451"/>
        <end position="472"/>
    </location>
</feature>
<dbReference type="SMART" id="SM00369">
    <property type="entry name" value="LRR_TYP"/>
    <property type="match status" value="3"/>
</dbReference>
<keyword evidence="2" id="KW-0433">Leucine-rich repeat</keyword>
<dbReference type="SMART" id="SM00365">
    <property type="entry name" value="LRR_SD22"/>
    <property type="match status" value="4"/>
</dbReference>
<protein>
    <recommendedName>
        <fullName evidence="6">TIR domain-containing protein</fullName>
    </recommendedName>
</protein>
<keyword evidence="8" id="KW-1185">Reference proteome</keyword>
<dbReference type="EnsemblMetazoa" id="G23625.1">
    <property type="protein sequence ID" value="G23625.1:cds"/>
    <property type="gene ID" value="G23625"/>
</dbReference>
<organism evidence="7 8">
    <name type="scientific">Magallana gigas</name>
    <name type="common">Pacific oyster</name>
    <name type="synonym">Crassostrea gigas</name>
    <dbReference type="NCBI Taxonomy" id="29159"/>
    <lineage>
        <taxon>Eukaryota</taxon>
        <taxon>Metazoa</taxon>
        <taxon>Spiralia</taxon>
        <taxon>Lophotrochozoa</taxon>
        <taxon>Mollusca</taxon>
        <taxon>Bivalvia</taxon>
        <taxon>Autobranchia</taxon>
        <taxon>Pteriomorphia</taxon>
        <taxon>Ostreida</taxon>
        <taxon>Ostreoidea</taxon>
        <taxon>Ostreidae</taxon>
        <taxon>Magallana</taxon>
    </lineage>
</organism>
<dbReference type="Pfam" id="PF13676">
    <property type="entry name" value="TIR_2"/>
    <property type="match status" value="1"/>
</dbReference>
<dbReference type="InterPro" id="IPR035897">
    <property type="entry name" value="Toll_tir_struct_dom_sf"/>
</dbReference>
<evidence type="ECO:0000313" key="7">
    <source>
        <dbReference type="EnsemblMetazoa" id="G23625.1:cds"/>
    </source>
</evidence>
<evidence type="ECO:0000256" key="3">
    <source>
        <dbReference type="ARBA" id="ARBA00022729"/>
    </source>
</evidence>
<comment type="similarity">
    <text evidence="1">Belongs to the Toll-like receptor family.</text>
</comment>
<dbReference type="InterPro" id="IPR003591">
    <property type="entry name" value="Leu-rich_rpt_typical-subtyp"/>
</dbReference>